<evidence type="ECO:0000259" key="4">
    <source>
        <dbReference type="PROSITE" id="PS51462"/>
    </source>
</evidence>
<dbReference type="AlphaFoldDB" id="A0A7Y0QHC9"/>
<dbReference type="GO" id="GO:0006754">
    <property type="term" value="P:ATP biosynthetic process"/>
    <property type="evidence" value="ECO:0007669"/>
    <property type="project" value="TreeGrafter"/>
</dbReference>
<dbReference type="InterPro" id="IPR051325">
    <property type="entry name" value="Nudix_hydrolase_domain"/>
</dbReference>
<dbReference type="Pfam" id="PF00300">
    <property type="entry name" value="His_Phos_1"/>
    <property type="match status" value="1"/>
</dbReference>
<dbReference type="EMBL" id="JABCJJ010000006">
    <property type="protein sequence ID" value="NMR19769.1"/>
    <property type="molecule type" value="Genomic_DNA"/>
</dbReference>
<dbReference type="Proteomes" id="UP000562124">
    <property type="component" value="Unassembled WGS sequence"/>
</dbReference>
<dbReference type="CDD" id="cd03673">
    <property type="entry name" value="NUDIX_Ap6A_hydrolase"/>
    <property type="match status" value="1"/>
</dbReference>
<keyword evidence="2 3" id="KW-0378">Hydrolase</keyword>
<dbReference type="SUPFAM" id="SSF55811">
    <property type="entry name" value="Nudix"/>
    <property type="match status" value="1"/>
</dbReference>
<evidence type="ECO:0000313" key="6">
    <source>
        <dbReference type="Proteomes" id="UP000562124"/>
    </source>
</evidence>
<dbReference type="SMART" id="SM00855">
    <property type="entry name" value="PGAM"/>
    <property type="match status" value="1"/>
</dbReference>
<dbReference type="GO" id="GO:0006167">
    <property type="term" value="P:AMP biosynthetic process"/>
    <property type="evidence" value="ECO:0007669"/>
    <property type="project" value="TreeGrafter"/>
</dbReference>
<dbReference type="InterPro" id="IPR020084">
    <property type="entry name" value="NUDIX_hydrolase_CS"/>
</dbReference>
<dbReference type="PANTHER" id="PTHR21340">
    <property type="entry name" value="DIADENOSINE 5,5-P1,P4-TETRAPHOSPHATE PYROPHOSPHOHYDROLASE MUTT"/>
    <property type="match status" value="1"/>
</dbReference>
<dbReference type="PANTHER" id="PTHR21340:SF0">
    <property type="entry name" value="BIS(5'-NUCLEOSYL)-TETRAPHOSPHATASE [ASYMMETRICAL]"/>
    <property type="match status" value="1"/>
</dbReference>
<sequence length="324" mass="35016">MTPAPRTRPVEAAGGLVWRVRKDALEVLLVHRPRYDDWSWPKGKLDPGEALPTAAAREIAEETGIDVVLGNPLPGQQYAIADGRTKRVHYWAARVATDDDAPALAARAPVAAAGPDEIDDVAWLTPAKAGKRLTRAADGAQLAELVALHERGRLDTHVLVVARHGRAKERSAWHGDETDRPLTPSGRAQAEALVPVLAAFGVRDVVTSRWARCAATIEPYARAAGVQPLDSHLTEAEHERSPSRAAGEVRRLLESARDVVVCTHRPVLPTVLDVLGQHSRRAVAGSLPVEDPYLQPGEILVTHVGQTKKGPRVMGVESHHPPLH</sequence>
<evidence type="ECO:0000313" key="5">
    <source>
        <dbReference type="EMBL" id="NMR19769.1"/>
    </source>
</evidence>
<dbReference type="InterPro" id="IPR013078">
    <property type="entry name" value="His_Pase_superF_clade-1"/>
</dbReference>
<organism evidence="5 6">
    <name type="scientific">Cellulomonas fimi</name>
    <dbReference type="NCBI Taxonomy" id="1708"/>
    <lineage>
        <taxon>Bacteria</taxon>
        <taxon>Bacillati</taxon>
        <taxon>Actinomycetota</taxon>
        <taxon>Actinomycetes</taxon>
        <taxon>Micrococcales</taxon>
        <taxon>Cellulomonadaceae</taxon>
        <taxon>Cellulomonas</taxon>
    </lineage>
</organism>
<proteinExistence type="inferred from homology"/>
<evidence type="ECO:0000256" key="3">
    <source>
        <dbReference type="RuleBase" id="RU003476"/>
    </source>
</evidence>
<comment type="caution">
    <text evidence="5">The sequence shown here is derived from an EMBL/GenBank/DDBJ whole genome shotgun (WGS) entry which is preliminary data.</text>
</comment>
<dbReference type="InterPro" id="IPR020476">
    <property type="entry name" value="Nudix_hydrolase"/>
</dbReference>
<dbReference type="InterPro" id="IPR000086">
    <property type="entry name" value="NUDIX_hydrolase_dom"/>
</dbReference>
<dbReference type="Gene3D" id="3.90.79.10">
    <property type="entry name" value="Nucleoside Triphosphate Pyrophosphohydrolase"/>
    <property type="match status" value="1"/>
</dbReference>
<accession>A0A7Y0QHC9</accession>
<dbReference type="PROSITE" id="PS51462">
    <property type="entry name" value="NUDIX"/>
    <property type="match status" value="1"/>
</dbReference>
<dbReference type="Pfam" id="PF00293">
    <property type="entry name" value="NUDIX"/>
    <property type="match status" value="1"/>
</dbReference>
<dbReference type="InterPro" id="IPR015797">
    <property type="entry name" value="NUDIX_hydrolase-like_dom_sf"/>
</dbReference>
<dbReference type="CDD" id="cd07067">
    <property type="entry name" value="HP_PGM_like"/>
    <property type="match status" value="1"/>
</dbReference>
<dbReference type="Gene3D" id="3.40.50.1240">
    <property type="entry name" value="Phosphoglycerate mutase-like"/>
    <property type="match status" value="1"/>
</dbReference>
<dbReference type="PRINTS" id="PR00502">
    <property type="entry name" value="NUDIXFAMILY"/>
</dbReference>
<feature type="domain" description="Nudix hydrolase" evidence="4">
    <location>
        <begin position="8"/>
        <end position="147"/>
    </location>
</feature>
<dbReference type="PROSITE" id="PS00893">
    <property type="entry name" value="NUDIX_BOX"/>
    <property type="match status" value="1"/>
</dbReference>
<keyword evidence="6" id="KW-1185">Reference proteome</keyword>
<evidence type="ECO:0000256" key="2">
    <source>
        <dbReference type="ARBA" id="ARBA00022801"/>
    </source>
</evidence>
<dbReference type="GO" id="GO:0004081">
    <property type="term" value="F:bis(5'-nucleosyl)-tetraphosphatase (asymmetrical) activity"/>
    <property type="evidence" value="ECO:0007669"/>
    <property type="project" value="TreeGrafter"/>
</dbReference>
<reference evidence="5 6" key="1">
    <citation type="submission" date="2020-04" db="EMBL/GenBank/DDBJ databases">
        <title>Sequencing and Assembly of C. fimi.</title>
        <authorList>
            <person name="Ramsey A.R."/>
        </authorList>
    </citation>
    <scope>NUCLEOTIDE SEQUENCE [LARGE SCALE GENOMIC DNA]</scope>
    <source>
        <strain evidence="5 6">SB</strain>
    </source>
</reference>
<gene>
    <name evidence="5" type="ORF">HIR71_05960</name>
</gene>
<protein>
    <submittedName>
        <fullName evidence="5">NUDIX hydrolase</fullName>
    </submittedName>
</protein>
<comment type="similarity">
    <text evidence="1 3">Belongs to the Nudix hydrolase family.</text>
</comment>
<dbReference type="InterPro" id="IPR029033">
    <property type="entry name" value="His_PPase_superfam"/>
</dbReference>
<evidence type="ECO:0000256" key="1">
    <source>
        <dbReference type="ARBA" id="ARBA00005582"/>
    </source>
</evidence>
<dbReference type="RefSeq" id="WP_169324134.1">
    <property type="nucleotide sequence ID" value="NZ_JABCJJ010000006.1"/>
</dbReference>
<dbReference type="SUPFAM" id="SSF53254">
    <property type="entry name" value="Phosphoglycerate mutase-like"/>
    <property type="match status" value="1"/>
</dbReference>
<name>A0A7Y0QHC9_CELFI</name>